<evidence type="ECO:0000313" key="3">
    <source>
        <dbReference type="Proteomes" id="UP000520814"/>
    </source>
</evidence>
<dbReference type="InterPro" id="IPR002156">
    <property type="entry name" value="RNaseH_domain"/>
</dbReference>
<dbReference type="PANTHER" id="PTHR47723">
    <property type="entry name" value="OS05G0353850 PROTEIN"/>
    <property type="match status" value="1"/>
</dbReference>
<gene>
    <name evidence="2" type="ORF">HNQ39_000823</name>
</gene>
<dbReference type="InterPro" id="IPR012337">
    <property type="entry name" value="RNaseH-like_sf"/>
</dbReference>
<dbReference type="FunFam" id="3.30.420.10:FF:000076">
    <property type="entry name" value="RBR-type E3 ubiquitin transferase"/>
    <property type="match status" value="1"/>
</dbReference>
<dbReference type="GO" id="GO:0004523">
    <property type="term" value="F:RNA-DNA hybrid ribonuclease activity"/>
    <property type="evidence" value="ECO:0007669"/>
    <property type="project" value="UniProtKB-EC"/>
</dbReference>
<dbReference type="InterPro" id="IPR053151">
    <property type="entry name" value="RNase_H-like"/>
</dbReference>
<comment type="caution">
    <text evidence="2">The sequence shown here is derived from an EMBL/GenBank/DDBJ whole genome shotgun (WGS) entry which is preliminary data.</text>
</comment>
<dbReference type="AlphaFoldDB" id="A0A7W9SLW8"/>
<keyword evidence="2" id="KW-0378">Hydrolase</keyword>
<dbReference type="Proteomes" id="UP000520814">
    <property type="component" value="Unassembled WGS sequence"/>
</dbReference>
<dbReference type="CDD" id="cd09279">
    <property type="entry name" value="RNase_HI_like"/>
    <property type="match status" value="1"/>
</dbReference>
<evidence type="ECO:0000259" key="1">
    <source>
        <dbReference type="PROSITE" id="PS50879"/>
    </source>
</evidence>
<proteinExistence type="predicted"/>
<dbReference type="PANTHER" id="PTHR47723:SF19">
    <property type="entry name" value="POLYNUCLEOTIDYL TRANSFERASE, RIBONUCLEASE H-LIKE SUPERFAMILY PROTEIN"/>
    <property type="match status" value="1"/>
</dbReference>
<accession>A0A7W9SLW8</accession>
<feature type="domain" description="RNase H type-1" evidence="1">
    <location>
        <begin position="1"/>
        <end position="131"/>
    </location>
</feature>
<dbReference type="EMBL" id="JACHGW010000001">
    <property type="protein sequence ID" value="MBB6049061.1"/>
    <property type="molecule type" value="Genomic_DNA"/>
</dbReference>
<dbReference type="Gene3D" id="3.30.420.10">
    <property type="entry name" value="Ribonuclease H-like superfamily/Ribonuclease H"/>
    <property type="match status" value="1"/>
</dbReference>
<dbReference type="EC" id="3.1.26.4" evidence="2"/>
<dbReference type="InterPro" id="IPR036397">
    <property type="entry name" value="RNaseH_sf"/>
</dbReference>
<dbReference type="GO" id="GO:0003676">
    <property type="term" value="F:nucleic acid binding"/>
    <property type="evidence" value="ECO:0007669"/>
    <property type="project" value="InterPro"/>
</dbReference>
<dbReference type="SUPFAM" id="SSF53098">
    <property type="entry name" value="Ribonuclease H-like"/>
    <property type="match status" value="1"/>
</dbReference>
<name>A0A7W9SLW8_ARMRO</name>
<keyword evidence="3" id="KW-1185">Reference proteome</keyword>
<protein>
    <submittedName>
        <fullName evidence="2">Ribonuclease HI</fullName>
        <ecNumber evidence="2">3.1.26.4</ecNumber>
    </submittedName>
</protein>
<dbReference type="RefSeq" id="WP_221289800.1">
    <property type="nucleotide sequence ID" value="NZ_JACHGW010000001.1"/>
</dbReference>
<dbReference type="Pfam" id="PF13456">
    <property type="entry name" value="RVT_3"/>
    <property type="match status" value="1"/>
</dbReference>
<sequence>MKMILHTDGASKGNPGTAGIGVAFWRDGEAEPFHTLAERLPDTTNNAAEYTALLRGLHEALLKGASEVEVRTDSELMAKQIAGLYGVKSPDLQPLFAEAKRLLAKFDKAKVVHVRREQNALADKLANQGVKLPLPAP</sequence>
<evidence type="ECO:0000313" key="2">
    <source>
        <dbReference type="EMBL" id="MBB6049061.1"/>
    </source>
</evidence>
<organism evidence="2 3">
    <name type="scientific">Armatimonas rosea</name>
    <dbReference type="NCBI Taxonomy" id="685828"/>
    <lineage>
        <taxon>Bacteria</taxon>
        <taxon>Bacillati</taxon>
        <taxon>Armatimonadota</taxon>
        <taxon>Armatimonadia</taxon>
        <taxon>Armatimonadales</taxon>
        <taxon>Armatimonadaceae</taxon>
        <taxon>Armatimonas</taxon>
    </lineage>
</organism>
<reference evidence="2 3" key="1">
    <citation type="submission" date="2020-08" db="EMBL/GenBank/DDBJ databases">
        <title>Genomic Encyclopedia of Type Strains, Phase IV (KMG-IV): sequencing the most valuable type-strain genomes for metagenomic binning, comparative biology and taxonomic classification.</title>
        <authorList>
            <person name="Goeker M."/>
        </authorList>
    </citation>
    <scope>NUCLEOTIDE SEQUENCE [LARGE SCALE GENOMIC DNA]</scope>
    <source>
        <strain evidence="2 3">DSM 23562</strain>
    </source>
</reference>
<dbReference type="PROSITE" id="PS50879">
    <property type="entry name" value="RNASE_H_1"/>
    <property type="match status" value="1"/>
</dbReference>